<keyword evidence="9" id="KW-1185">Reference proteome</keyword>
<dbReference type="SUPFAM" id="SSF56112">
    <property type="entry name" value="Protein kinase-like (PK-like)"/>
    <property type="match status" value="1"/>
</dbReference>
<evidence type="ECO:0000313" key="8">
    <source>
        <dbReference type="EMBL" id="EDY15774.1"/>
    </source>
</evidence>
<evidence type="ECO:0000256" key="4">
    <source>
        <dbReference type="ARBA" id="ARBA00022840"/>
    </source>
</evidence>
<dbReference type="InterPro" id="IPR000719">
    <property type="entry name" value="Prot_kinase_dom"/>
</dbReference>
<dbReference type="InterPro" id="IPR017441">
    <property type="entry name" value="Protein_kinase_ATP_BS"/>
</dbReference>
<evidence type="ECO:0000313" key="9">
    <source>
        <dbReference type="Proteomes" id="UP000005824"/>
    </source>
</evidence>
<accession>B4DCR1</accession>
<name>B4DCR1_9BACT</name>
<proteinExistence type="predicted"/>
<dbReference type="GO" id="GO:0005524">
    <property type="term" value="F:ATP binding"/>
    <property type="evidence" value="ECO:0007669"/>
    <property type="project" value="UniProtKB-UniRule"/>
</dbReference>
<dbReference type="Proteomes" id="UP000005824">
    <property type="component" value="Unassembled WGS sequence"/>
</dbReference>
<dbReference type="CDD" id="cd14014">
    <property type="entry name" value="STKc_PknB_like"/>
    <property type="match status" value="1"/>
</dbReference>
<organism evidence="8 9">
    <name type="scientific">Chthoniobacter flavus Ellin428</name>
    <dbReference type="NCBI Taxonomy" id="497964"/>
    <lineage>
        <taxon>Bacteria</taxon>
        <taxon>Pseudomonadati</taxon>
        <taxon>Verrucomicrobiota</taxon>
        <taxon>Spartobacteria</taxon>
        <taxon>Chthoniobacterales</taxon>
        <taxon>Chthoniobacteraceae</taxon>
        <taxon>Chthoniobacter</taxon>
    </lineage>
</organism>
<dbReference type="RefSeq" id="WP_006984018.1">
    <property type="nucleotide sequence ID" value="NZ_ABVL01000058.1"/>
</dbReference>
<dbReference type="eggNOG" id="COG0515">
    <property type="taxonomic scope" value="Bacteria"/>
</dbReference>
<dbReference type="GO" id="GO:0004674">
    <property type="term" value="F:protein serine/threonine kinase activity"/>
    <property type="evidence" value="ECO:0007669"/>
    <property type="project" value="UniProtKB-KW"/>
</dbReference>
<feature type="compositionally biased region" description="Low complexity" evidence="6">
    <location>
        <begin position="515"/>
        <end position="539"/>
    </location>
</feature>
<evidence type="ECO:0000259" key="7">
    <source>
        <dbReference type="PROSITE" id="PS50011"/>
    </source>
</evidence>
<dbReference type="Gene3D" id="1.10.510.10">
    <property type="entry name" value="Transferase(Phosphotransferase) domain 1"/>
    <property type="match status" value="1"/>
</dbReference>
<dbReference type="EMBL" id="ABVL01000058">
    <property type="protein sequence ID" value="EDY15774.1"/>
    <property type="molecule type" value="Genomic_DNA"/>
</dbReference>
<dbReference type="InterPro" id="IPR011009">
    <property type="entry name" value="Kinase-like_dom_sf"/>
</dbReference>
<evidence type="ECO:0000256" key="2">
    <source>
        <dbReference type="ARBA" id="ARBA00022741"/>
    </source>
</evidence>
<protein>
    <submittedName>
        <fullName evidence="8">Serine/threonine protein kinase</fullName>
    </submittedName>
</protein>
<dbReference type="Pfam" id="PF00069">
    <property type="entry name" value="Pkinase"/>
    <property type="match status" value="1"/>
</dbReference>
<keyword evidence="1" id="KW-0808">Transferase</keyword>
<dbReference type="PROSITE" id="PS00108">
    <property type="entry name" value="PROTEIN_KINASE_ST"/>
    <property type="match status" value="1"/>
</dbReference>
<evidence type="ECO:0000256" key="1">
    <source>
        <dbReference type="ARBA" id="ARBA00022679"/>
    </source>
</evidence>
<feature type="binding site" evidence="5">
    <location>
        <position position="48"/>
    </location>
    <ligand>
        <name>ATP</name>
        <dbReference type="ChEBI" id="CHEBI:30616"/>
    </ligand>
</feature>
<keyword evidence="3 8" id="KW-0418">Kinase</keyword>
<dbReference type="InterPro" id="IPR008271">
    <property type="entry name" value="Ser/Thr_kinase_AS"/>
</dbReference>
<dbReference type="PANTHER" id="PTHR43289">
    <property type="entry name" value="MITOGEN-ACTIVATED PROTEIN KINASE KINASE KINASE 20-RELATED"/>
    <property type="match status" value="1"/>
</dbReference>
<dbReference type="SMART" id="SM00220">
    <property type="entry name" value="S_TKc"/>
    <property type="match status" value="1"/>
</dbReference>
<dbReference type="STRING" id="497964.CfE428DRAFT_6702"/>
<dbReference type="PROSITE" id="PS50011">
    <property type="entry name" value="PROTEIN_KINASE_DOM"/>
    <property type="match status" value="1"/>
</dbReference>
<dbReference type="InParanoid" id="B4DCR1"/>
<sequence>MIASEHRLALPAGYQLGKYRFKGVLGAGGFGITYLAEDHSLGRRVAIKELLPNDIATRLDGTTVIAKTKGEEGNLMWARERFLDEGRALAACEHPNVVHVYEMVEANGTAYMVTKYEDGRSLAEWLTTLGRKPTEGELRGLLDPLLSGLEKVHRAGFLHRDIKPENIYITEDGRPILLDFGSARQAVNERSALLTSIVTIGYAPFEQYYEDGKQGAWSDIYALGGVMYRAIHGDKPPEATRRLKTDTCARLAKQYASSYSGQFLSAIDKALAVEYKDRPQSVAAWRTLLGNAEGAKSKRLSGPPLPIPQGTLLDRVRRAAGMVFDYPRMAASAAAVGVLFCAWVIMKMISPTPHPQPDPKPAPAPFSVVTPPPVFKGAPSPAPGPIAYTTPVPAPVATPSPEAAPQGSIIDPGLVGTWTTKVKMGGTNYMILHWEQFADGHYSSSVAGGPIIDAGMVTAQGGVIHRESSVTHINADFGYEIRNKDEIVTNDPNDPNGPATWKRLSSGTASKEKSGGSTHSRSSSNNNSGDSSSHPGSTNWQQYIPRNIPFHGPRPF</sequence>
<keyword evidence="8" id="KW-0723">Serine/threonine-protein kinase</keyword>
<dbReference type="PROSITE" id="PS00107">
    <property type="entry name" value="PROTEIN_KINASE_ATP"/>
    <property type="match status" value="1"/>
</dbReference>
<evidence type="ECO:0000256" key="5">
    <source>
        <dbReference type="PROSITE-ProRule" id="PRU10141"/>
    </source>
</evidence>
<evidence type="ECO:0000256" key="6">
    <source>
        <dbReference type="SAM" id="MobiDB-lite"/>
    </source>
</evidence>
<dbReference type="AlphaFoldDB" id="B4DCR1"/>
<dbReference type="PANTHER" id="PTHR43289:SF34">
    <property type="entry name" value="SERINE_THREONINE-PROTEIN KINASE YBDM-RELATED"/>
    <property type="match status" value="1"/>
</dbReference>
<gene>
    <name evidence="8" type="ORF">CfE428DRAFT_6702</name>
</gene>
<comment type="caution">
    <text evidence="8">The sequence shown here is derived from an EMBL/GenBank/DDBJ whole genome shotgun (WGS) entry which is preliminary data.</text>
</comment>
<feature type="domain" description="Protein kinase" evidence="7">
    <location>
        <begin position="19"/>
        <end position="289"/>
    </location>
</feature>
<reference evidence="8 9" key="1">
    <citation type="journal article" date="2011" name="J. Bacteriol.">
        <title>Genome sequence of Chthoniobacter flavus Ellin428, an aerobic heterotrophic soil bacterium.</title>
        <authorList>
            <person name="Kant R."/>
            <person name="van Passel M.W."/>
            <person name="Palva A."/>
            <person name="Lucas S."/>
            <person name="Lapidus A."/>
            <person name="Glavina Del Rio T."/>
            <person name="Dalin E."/>
            <person name="Tice H."/>
            <person name="Bruce D."/>
            <person name="Goodwin L."/>
            <person name="Pitluck S."/>
            <person name="Larimer F.W."/>
            <person name="Land M.L."/>
            <person name="Hauser L."/>
            <person name="Sangwan P."/>
            <person name="de Vos W.M."/>
            <person name="Janssen P.H."/>
            <person name="Smidt H."/>
        </authorList>
    </citation>
    <scope>NUCLEOTIDE SEQUENCE [LARGE SCALE GENOMIC DNA]</scope>
    <source>
        <strain evidence="8 9">Ellin428</strain>
    </source>
</reference>
<keyword evidence="2 5" id="KW-0547">Nucleotide-binding</keyword>
<evidence type="ECO:0000256" key="3">
    <source>
        <dbReference type="ARBA" id="ARBA00022777"/>
    </source>
</evidence>
<keyword evidence="4 5" id="KW-0067">ATP-binding</keyword>
<feature type="region of interest" description="Disordered" evidence="6">
    <location>
        <begin position="486"/>
        <end position="556"/>
    </location>
</feature>